<feature type="transmembrane region" description="Helical" evidence="1">
    <location>
        <begin position="141"/>
        <end position="167"/>
    </location>
</feature>
<dbReference type="STRING" id="1227496.C489_04671"/>
<accession>L9Y7F0</accession>
<sequence>MFQPAGSRGTVQVSVRFAPRRRGQTAGEAQPSEATVLEVRSAVAVDTVMTVSCQPSGVPMNRPLPRTIAAVTAVLGVVSLLTAALYFTTIPENPPGDGFAAGLTGLFVILCLVIGVLTLAEAGLLVLLAQFRDPTERTRQLLSIGAAAGSCSVVLLVVPMLIAQVVGGLPPAVLTSGSGIGLLLVPVGIGCSGIGAVLHLVDEFRTENRA</sequence>
<keyword evidence="1" id="KW-0812">Transmembrane</keyword>
<dbReference type="PATRIC" id="fig|1227496.3.peg.939"/>
<feature type="transmembrane region" description="Helical" evidence="1">
    <location>
        <begin position="68"/>
        <end position="87"/>
    </location>
</feature>
<protein>
    <submittedName>
        <fullName evidence="2">Uncharacterized protein</fullName>
    </submittedName>
</protein>
<evidence type="ECO:0000313" key="3">
    <source>
        <dbReference type="Proteomes" id="UP000011632"/>
    </source>
</evidence>
<feature type="transmembrane region" description="Helical" evidence="1">
    <location>
        <begin position="99"/>
        <end position="129"/>
    </location>
</feature>
<dbReference type="Proteomes" id="UP000011632">
    <property type="component" value="Unassembled WGS sequence"/>
</dbReference>
<name>L9Y7F0_9EURY</name>
<keyword evidence="3" id="KW-1185">Reference proteome</keyword>
<evidence type="ECO:0000313" key="2">
    <source>
        <dbReference type="EMBL" id="ELY69561.1"/>
    </source>
</evidence>
<keyword evidence="1" id="KW-1133">Transmembrane helix</keyword>
<dbReference type="AlphaFoldDB" id="L9Y7F0"/>
<dbReference type="EMBL" id="AOID01000015">
    <property type="protein sequence ID" value="ELY69561.1"/>
    <property type="molecule type" value="Genomic_DNA"/>
</dbReference>
<gene>
    <name evidence="2" type="ORF">C489_04671</name>
</gene>
<evidence type="ECO:0000256" key="1">
    <source>
        <dbReference type="SAM" id="Phobius"/>
    </source>
</evidence>
<feature type="transmembrane region" description="Helical" evidence="1">
    <location>
        <begin position="179"/>
        <end position="201"/>
    </location>
</feature>
<comment type="caution">
    <text evidence="2">The sequence shown here is derived from an EMBL/GenBank/DDBJ whole genome shotgun (WGS) entry which is preliminary data.</text>
</comment>
<reference evidence="2 3" key="1">
    <citation type="journal article" date="2014" name="PLoS Genet.">
        <title>Phylogenetically driven sequencing of extremely halophilic archaea reveals strategies for static and dynamic osmo-response.</title>
        <authorList>
            <person name="Becker E.A."/>
            <person name="Seitzer P.M."/>
            <person name="Tritt A."/>
            <person name="Larsen D."/>
            <person name="Krusor M."/>
            <person name="Yao A.I."/>
            <person name="Wu D."/>
            <person name="Madern D."/>
            <person name="Eisen J.A."/>
            <person name="Darling A.E."/>
            <person name="Facciotti M.T."/>
        </authorList>
    </citation>
    <scope>NUCLEOTIDE SEQUENCE [LARGE SCALE GENOMIC DNA]</scope>
    <source>
        <strain evidence="2 3">JCM 10478</strain>
    </source>
</reference>
<proteinExistence type="predicted"/>
<keyword evidence="1" id="KW-0472">Membrane</keyword>
<organism evidence="2 3">
    <name type="scientific">Natrinema versiforme JCM 10478</name>
    <dbReference type="NCBI Taxonomy" id="1227496"/>
    <lineage>
        <taxon>Archaea</taxon>
        <taxon>Methanobacteriati</taxon>
        <taxon>Methanobacteriota</taxon>
        <taxon>Stenosarchaea group</taxon>
        <taxon>Halobacteria</taxon>
        <taxon>Halobacteriales</taxon>
        <taxon>Natrialbaceae</taxon>
        <taxon>Natrinema</taxon>
    </lineage>
</organism>